<organism evidence="1 2">
    <name type="scientific">Photorhabdus heterorhabditis</name>
    <dbReference type="NCBI Taxonomy" id="880156"/>
    <lineage>
        <taxon>Bacteria</taxon>
        <taxon>Pseudomonadati</taxon>
        <taxon>Pseudomonadota</taxon>
        <taxon>Gammaproteobacteria</taxon>
        <taxon>Enterobacterales</taxon>
        <taxon>Morganellaceae</taxon>
        <taxon>Photorhabdus</taxon>
    </lineage>
</organism>
<sequence>MKISKSTINFAKQKGIDIREGAYEISRIEQVKGYGKITKIANVIDSKESWKAIRHAKNPVFVAGFPPCTDVAASGARWFKDKHEKDPAFQIKAALVAQQCKDIGNMLNVPWFFENPVSVFSSIFGKPDYTFHPYNFNGYCSDDNYTKKTCLWTGNGFLMPVPYRNSLLGEPDDRIHKAPPGKNRANFRSATPLGFSRAIYLANKPILK</sequence>
<protein>
    <recommendedName>
        <fullName evidence="3">DNA cytosine methyltransferase</fullName>
    </recommendedName>
</protein>
<accession>A0A5B0WFG3</accession>
<comment type="caution">
    <text evidence="1">The sequence shown here is derived from an EMBL/GenBank/DDBJ whole genome shotgun (WGS) entry which is preliminary data.</text>
</comment>
<proteinExistence type="predicted"/>
<dbReference type="EMBL" id="VTUW01000031">
    <property type="protein sequence ID" value="KAA1184911.1"/>
    <property type="molecule type" value="Genomic_DNA"/>
</dbReference>
<dbReference type="RefSeq" id="WP_149617099.1">
    <property type="nucleotide sequence ID" value="NZ_CAWPFF010000072.1"/>
</dbReference>
<dbReference type="AlphaFoldDB" id="A0A5B0WFG3"/>
<reference evidence="1 2" key="1">
    <citation type="submission" date="2019-09" db="EMBL/GenBank/DDBJ databases">
        <title>Whole genome sequence of Photorhabdus heterorhabditis strain ETL (Enterobacteriales: Enterobacteriaceae) a bacterial symbiont of Heterorhabditis zealandica strain ETL (Rhabditida: Heterorhabditidae).</title>
        <authorList>
            <person name="Lulamba T.E."/>
            <person name="Serepa-Dlamini M.H."/>
        </authorList>
    </citation>
    <scope>NUCLEOTIDE SEQUENCE [LARGE SCALE GENOMIC DNA]</scope>
    <source>
        <strain evidence="1 2">ETL</strain>
    </source>
</reference>
<dbReference type="Proteomes" id="UP000322184">
    <property type="component" value="Unassembled WGS sequence"/>
</dbReference>
<evidence type="ECO:0000313" key="2">
    <source>
        <dbReference type="Proteomes" id="UP000322184"/>
    </source>
</evidence>
<evidence type="ECO:0000313" key="1">
    <source>
        <dbReference type="EMBL" id="KAA1184911.1"/>
    </source>
</evidence>
<name>A0A5B0WFG3_9GAMM</name>
<evidence type="ECO:0008006" key="3">
    <source>
        <dbReference type="Google" id="ProtNLM"/>
    </source>
</evidence>
<gene>
    <name evidence="1" type="ORF">F0L16_15170</name>
</gene>